<keyword evidence="5 8" id="KW-0812">Transmembrane</keyword>
<dbReference type="AlphaFoldDB" id="A0A1B1N323"/>
<comment type="similarity">
    <text evidence="2">Belongs to the CorA metal ion transporter (MIT) (TC 1.A.35) family.</text>
</comment>
<dbReference type="InterPro" id="IPR045863">
    <property type="entry name" value="CorA_TM1_TM2"/>
</dbReference>
<dbReference type="GO" id="GO:0015095">
    <property type="term" value="F:magnesium ion transmembrane transporter activity"/>
    <property type="evidence" value="ECO:0007669"/>
    <property type="project" value="TreeGrafter"/>
</dbReference>
<organism evidence="9 10">
    <name type="scientific">Paenibacillus yonginensis</name>
    <dbReference type="NCBI Taxonomy" id="1462996"/>
    <lineage>
        <taxon>Bacteria</taxon>
        <taxon>Bacillati</taxon>
        <taxon>Bacillota</taxon>
        <taxon>Bacilli</taxon>
        <taxon>Bacillales</taxon>
        <taxon>Paenibacillaceae</taxon>
        <taxon>Paenibacillus</taxon>
    </lineage>
</organism>
<dbReference type="STRING" id="1462996.AWM70_15525"/>
<comment type="subcellular location">
    <subcellularLocation>
        <location evidence="1">Cell membrane</location>
        <topology evidence="1">Multi-pass membrane protein</topology>
    </subcellularLocation>
</comment>
<evidence type="ECO:0000256" key="7">
    <source>
        <dbReference type="ARBA" id="ARBA00023136"/>
    </source>
</evidence>
<dbReference type="GO" id="GO:0050897">
    <property type="term" value="F:cobalt ion binding"/>
    <property type="evidence" value="ECO:0007669"/>
    <property type="project" value="TreeGrafter"/>
</dbReference>
<dbReference type="InterPro" id="IPR002523">
    <property type="entry name" value="MgTranspt_CorA/ZnTranspt_ZntB"/>
</dbReference>
<evidence type="ECO:0000256" key="5">
    <source>
        <dbReference type="ARBA" id="ARBA00022692"/>
    </source>
</evidence>
<dbReference type="Pfam" id="PF01544">
    <property type="entry name" value="CorA"/>
    <property type="match status" value="1"/>
</dbReference>
<feature type="transmembrane region" description="Helical" evidence="8">
    <location>
        <begin position="285"/>
        <end position="307"/>
    </location>
</feature>
<reference evidence="9 10" key="1">
    <citation type="submission" date="2016-01" db="EMBL/GenBank/DDBJ databases">
        <title>Complete Genome Sequence of Paenibacillus yonginensis DCY84, a novel Plant Growth-Promoting Bacteria with Elicitation of Induced Systemic Resistance.</title>
        <authorList>
            <person name="Kim Y.J."/>
            <person name="Yang D.C."/>
            <person name="Sukweenadhi J."/>
        </authorList>
    </citation>
    <scope>NUCLEOTIDE SEQUENCE [LARGE SCALE GENOMIC DNA]</scope>
    <source>
        <strain evidence="9 10">DCY84</strain>
    </source>
</reference>
<dbReference type="GO" id="GO:0005886">
    <property type="term" value="C:plasma membrane"/>
    <property type="evidence" value="ECO:0007669"/>
    <property type="project" value="UniProtKB-SubCell"/>
</dbReference>
<evidence type="ECO:0000256" key="2">
    <source>
        <dbReference type="ARBA" id="ARBA00009765"/>
    </source>
</evidence>
<keyword evidence="4" id="KW-1003">Cell membrane</keyword>
<dbReference type="Gene3D" id="1.20.58.340">
    <property type="entry name" value="Magnesium transport protein CorA, transmembrane region"/>
    <property type="match status" value="2"/>
</dbReference>
<keyword evidence="10" id="KW-1185">Reference proteome</keyword>
<evidence type="ECO:0000256" key="3">
    <source>
        <dbReference type="ARBA" id="ARBA00022448"/>
    </source>
</evidence>
<protein>
    <submittedName>
        <fullName evidence="9">Magnesium transporter</fullName>
    </submittedName>
</protein>
<dbReference type="InterPro" id="IPR045861">
    <property type="entry name" value="CorA_cytoplasmic_dom"/>
</dbReference>
<name>A0A1B1N323_9BACL</name>
<dbReference type="GO" id="GO:0000287">
    <property type="term" value="F:magnesium ion binding"/>
    <property type="evidence" value="ECO:0007669"/>
    <property type="project" value="TreeGrafter"/>
</dbReference>
<dbReference type="PANTHER" id="PTHR46494">
    <property type="entry name" value="CORA FAMILY METAL ION TRANSPORTER (EUROFUNG)"/>
    <property type="match status" value="1"/>
</dbReference>
<feature type="transmembrane region" description="Helical" evidence="8">
    <location>
        <begin position="254"/>
        <end position="273"/>
    </location>
</feature>
<evidence type="ECO:0000256" key="1">
    <source>
        <dbReference type="ARBA" id="ARBA00004651"/>
    </source>
</evidence>
<keyword evidence="3" id="KW-0813">Transport</keyword>
<dbReference type="GO" id="GO:0015087">
    <property type="term" value="F:cobalt ion transmembrane transporter activity"/>
    <property type="evidence" value="ECO:0007669"/>
    <property type="project" value="TreeGrafter"/>
</dbReference>
<sequence length="325" mass="38487">MKEEGLGGERIWPMEQGWTWTDLQIEDWDSPSVKRLILKKPVVEEWIKSIPETNTNYLSVRFAEDQEPLIFGAMPYSVKKEIDSETECERFHFFVSRTELVTINLDDHTRFVMNSRERVNLLAGCKWPIDGMFVLGRTILHYFHEGMDQFEINLRKVEETMRQRNEKNIMDRILNARFELLYWSNLFIPYLELITAAREAYLDELDQSVYFQRFYYRADRMETLFSHYEKEIDTLIMIDDAVSAFRGNDIMKTLTIITAIFTPAMVVGAIWGMNFDYLPWIHTGTWGFIAIMLMVLLSTGGLYAWMWMKGWTGDLLRVRRKNSNL</sequence>
<gene>
    <name evidence="9" type="ORF">AWM70_15525</name>
</gene>
<keyword evidence="7 8" id="KW-0472">Membrane</keyword>
<dbReference type="SUPFAM" id="SSF143865">
    <property type="entry name" value="CorA soluble domain-like"/>
    <property type="match status" value="1"/>
</dbReference>
<evidence type="ECO:0000256" key="8">
    <source>
        <dbReference type="SAM" id="Phobius"/>
    </source>
</evidence>
<evidence type="ECO:0000313" key="10">
    <source>
        <dbReference type="Proteomes" id="UP000092573"/>
    </source>
</evidence>
<dbReference type="SUPFAM" id="SSF144083">
    <property type="entry name" value="Magnesium transport protein CorA, transmembrane region"/>
    <property type="match status" value="1"/>
</dbReference>
<dbReference type="OrthoDB" id="9803416at2"/>
<dbReference type="KEGG" id="pyg:AWM70_15525"/>
<evidence type="ECO:0000313" key="9">
    <source>
        <dbReference type="EMBL" id="ANS75820.1"/>
    </source>
</evidence>
<evidence type="ECO:0000256" key="6">
    <source>
        <dbReference type="ARBA" id="ARBA00022989"/>
    </source>
</evidence>
<proteinExistence type="inferred from homology"/>
<dbReference type="EMBL" id="CP014167">
    <property type="protein sequence ID" value="ANS75820.1"/>
    <property type="molecule type" value="Genomic_DNA"/>
</dbReference>
<dbReference type="Proteomes" id="UP000092573">
    <property type="component" value="Chromosome"/>
</dbReference>
<dbReference type="PANTHER" id="PTHR46494:SF2">
    <property type="entry name" value="MAGNESIUM TRANSPORT PROTEIN CORA"/>
    <property type="match status" value="1"/>
</dbReference>
<evidence type="ECO:0000256" key="4">
    <source>
        <dbReference type="ARBA" id="ARBA00022475"/>
    </source>
</evidence>
<dbReference type="RefSeq" id="WP_068697892.1">
    <property type="nucleotide sequence ID" value="NZ_CP014167.1"/>
</dbReference>
<keyword evidence="6 8" id="KW-1133">Transmembrane helix</keyword>
<accession>A0A1B1N323</accession>
<dbReference type="CDD" id="cd12821">
    <property type="entry name" value="EcCorA_ZntB-like"/>
    <property type="match status" value="1"/>
</dbReference>